<feature type="transmembrane region" description="Helical" evidence="7">
    <location>
        <begin position="87"/>
        <end position="107"/>
    </location>
</feature>
<dbReference type="GO" id="GO:0016020">
    <property type="term" value="C:membrane"/>
    <property type="evidence" value="ECO:0007669"/>
    <property type="project" value="UniProtKB-SubCell"/>
</dbReference>
<feature type="transmembrane region" description="Helical" evidence="7">
    <location>
        <begin position="503"/>
        <end position="532"/>
    </location>
</feature>
<name>A0A168Q6R5_MUCCL</name>
<dbReference type="EMBL" id="AMYB01000001">
    <property type="protein sequence ID" value="OAD08783.1"/>
    <property type="molecule type" value="Genomic_DNA"/>
</dbReference>
<comment type="caution">
    <text evidence="8">The sequence shown here is derived from an EMBL/GenBank/DDBJ whole genome shotgun (WGS) entry which is preliminary data.</text>
</comment>
<evidence type="ECO:0000256" key="1">
    <source>
        <dbReference type="ARBA" id="ARBA00004141"/>
    </source>
</evidence>
<evidence type="ECO:0000256" key="5">
    <source>
        <dbReference type="ARBA" id="ARBA00022989"/>
    </source>
</evidence>
<accession>A0A168Q6R5</accession>
<dbReference type="GO" id="GO:0005315">
    <property type="term" value="F:phosphate transmembrane transporter activity"/>
    <property type="evidence" value="ECO:0007669"/>
    <property type="project" value="InterPro"/>
</dbReference>
<dbReference type="OrthoDB" id="260807at2759"/>
<feature type="transmembrane region" description="Helical" evidence="7">
    <location>
        <begin position="45"/>
        <end position="67"/>
    </location>
</feature>
<keyword evidence="5 7" id="KW-1133">Transmembrane helix</keyword>
<organism evidence="8 9">
    <name type="scientific">Mucor lusitanicus CBS 277.49</name>
    <dbReference type="NCBI Taxonomy" id="747725"/>
    <lineage>
        <taxon>Eukaryota</taxon>
        <taxon>Fungi</taxon>
        <taxon>Fungi incertae sedis</taxon>
        <taxon>Mucoromycota</taxon>
        <taxon>Mucoromycotina</taxon>
        <taxon>Mucoromycetes</taxon>
        <taxon>Mucorales</taxon>
        <taxon>Mucorineae</taxon>
        <taxon>Mucoraceae</taxon>
        <taxon>Mucor</taxon>
    </lineage>
</organism>
<dbReference type="PANTHER" id="PTHR11101:SF80">
    <property type="entry name" value="PHOSPHATE TRANSPORTER"/>
    <property type="match status" value="1"/>
</dbReference>
<dbReference type="VEuPathDB" id="FungiDB:MUCCIDRAFT_76339"/>
<evidence type="ECO:0000313" key="8">
    <source>
        <dbReference type="EMBL" id="OAD08783.1"/>
    </source>
</evidence>
<feature type="transmembrane region" description="Helical" evidence="7">
    <location>
        <begin position="146"/>
        <end position="165"/>
    </location>
</feature>
<proteinExistence type="inferred from homology"/>
<keyword evidence="6 7" id="KW-0472">Membrane</keyword>
<evidence type="ECO:0000313" key="9">
    <source>
        <dbReference type="Proteomes" id="UP000077051"/>
    </source>
</evidence>
<dbReference type="Pfam" id="PF01384">
    <property type="entry name" value="PHO4"/>
    <property type="match status" value="1"/>
</dbReference>
<dbReference type="InterPro" id="IPR001204">
    <property type="entry name" value="Phos_transporter"/>
</dbReference>
<evidence type="ECO:0000256" key="7">
    <source>
        <dbReference type="RuleBase" id="RU363058"/>
    </source>
</evidence>
<evidence type="ECO:0000256" key="6">
    <source>
        <dbReference type="ARBA" id="ARBA00023136"/>
    </source>
</evidence>
<evidence type="ECO:0000256" key="3">
    <source>
        <dbReference type="ARBA" id="ARBA00022592"/>
    </source>
</evidence>
<feature type="transmembrane region" description="Helical" evidence="7">
    <location>
        <begin position="119"/>
        <end position="140"/>
    </location>
</feature>
<keyword evidence="4 7" id="KW-0812">Transmembrane</keyword>
<keyword evidence="9" id="KW-1185">Reference proteome</keyword>
<dbReference type="Proteomes" id="UP000077051">
    <property type="component" value="Unassembled WGS sequence"/>
</dbReference>
<evidence type="ECO:0000256" key="4">
    <source>
        <dbReference type="ARBA" id="ARBA00022692"/>
    </source>
</evidence>
<protein>
    <recommendedName>
        <fullName evidence="7">Phosphate transporter</fullName>
    </recommendedName>
</protein>
<feature type="transmembrane region" description="Helical" evidence="7">
    <location>
        <begin position="186"/>
        <end position="203"/>
    </location>
</feature>
<dbReference type="STRING" id="747725.A0A168Q6R5"/>
<reference evidence="8 9" key="1">
    <citation type="submission" date="2015-06" db="EMBL/GenBank/DDBJ databases">
        <title>Expansion of signal transduction pathways in fungi by whole-genome duplication.</title>
        <authorList>
            <consortium name="DOE Joint Genome Institute"/>
            <person name="Corrochano L.M."/>
            <person name="Kuo A."/>
            <person name="Marcet-Houben M."/>
            <person name="Polaino S."/>
            <person name="Salamov A."/>
            <person name="Villalobos J.M."/>
            <person name="Alvarez M.I."/>
            <person name="Avalos J."/>
            <person name="Benito E.P."/>
            <person name="Benoit I."/>
            <person name="Burger G."/>
            <person name="Camino L.P."/>
            <person name="Canovas D."/>
            <person name="Cerda-Olmedo E."/>
            <person name="Cheng J.-F."/>
            <person name="Dominguez A."/>
            <person name="Elias M."/>
            <person name="Eslava A.P."/>
            <person name="Glaser F."/>
            <person name="Grimwood J."/>
            <person name="Gutierrez G."/>
            <person name="Heitman J."/>
            <person name="Henrissat B."/>
            <person name="Iturriaga E.A."/>
            <person name="Lang B.F."/>
            <person name="Lavin J.L."/>
            <person name="Lee S."/>
            <person name="Li W."/>
            <person name="Lindquist E."/>
            <person name="Lopez-Garcia S."/>
            <person name="Luque E.M."/>
            <person name="Marcos A.T."/>
            <person name="Martin J."/>
            <person name="Mccluskey K."/>
            <person name="Medina H.R."/>
            <person name="Miralles-Duran A."/>
            <person name="Miyazaki A."/>
            <person name="Munoz-Torres E."/>
            <person name="Oguiza J.A."/>
            <person name="Ohm R."/>
            <person name="Olmedo M."/>
            <person name="Orejas M."/>
            <person name="Ortiz-Castellanos L."/>
            <person name="Pisabarro A.G."/>
            <person name="Rodriguez-Romero J."/>
            <person name="Ruiz-Herrera J."/>
            <person name="Ruiz-Vazquez R."/>
            <person name="Sanz C."/>
            <person name="Schackwitz W."/>
            <person name="Schmutz J."/>
            <person name="Shahriari M."/>
            <person name="Shelest E."/>
            <person name="Silva-Franco F."/>
            <person name="Soanes D."/>
            <person name="Syed K."/>
            <person name="Tagua V.G."/>
            <person name="Talbot N.J."/>
            <person name="Thon M."/>
            <person name="De Vries R.P."/>
            <person name="Wiebenga A."/>
            <person name="Yadav J.S."/>
            <person name="Braun E.L."/>
            <person name="Baker S."/>
            <person name="Garre V."/>
            <person name="Horwitz B."/>
            <person name="Torres-Martinez S."/>
            <person name="Idnurm A."/>
            <person name="Herrera-Estrella A."/>
            <person name="Gabaldon T."/>
            <person name="Grigoriev I.V."/>
        </authorList>
    </citation>
    <scope>NUCLEOTIDE SEQUENCE [LARGE SCALE GENOMIC DNA]</scope>
    <source>
        <strain evidence="8 9">CBS 277.49</strain>
    </source>
</reference>
<feature type="transmembrane region" description="Helical" evidence="7">
    <location>
        <begin position="215"/>
        <end position="239"/>
    </location>
</feature>
<dbReference type="GO" id="GO:0035435">
    <property type="term" value="P:phosphate ion transmembrane transport"/>
    <property type="evidence" value="ECO:0007669"/>
    <property type="project" value="TreeGrafter"/>
</dbReference>
<sequence>MMNPLDYTWLFGVTMVFAFADAYGIGANDVANSFATSVASGSLSLAQACIIACFTEFLGALLLGSHTADTIKGGILSVKRFESTPELLMLGMTCAIIGSSSWVLFATRNGWPVSTTHSIVGAICGVGIAAFGGSSITWGWSGLGQIITSWFLSPVFAGAIAAIIYSITKYGILRQKDSVKWAVRLIPVYFFFTTTIEAFYLIYKGAPGTQAAKMHVGVIVAIAFGIGAFFALFAIFFFCPWLKRRVVGREELRWYHIFVIPFLSPRPVIKALPETKEAIHAETIASSSSSDNKEYAQETKDGQEVTRIEKAQHTAEITQVAPENLSWKDKILNVVLHGVRKDVRNLNNANVKSVHDAAEIYDSDVEYMFSFLQVITACMASFAHGSNDVSNAVGPLSAVFEIWQTAKVDVSGKVPVPIWILAYGGVAIDFGLATYGYNIMRVLGNNITLFTPTRGFSAELGAALTVLTCSKLGLPVSTTHCITGATAAIGLCNGKLSAVNWKMLAWCFFSWILTLPVAGLIAGLLFSFAAYAPNMFASVAASAAATAV</sequence>
<feature type="transmembrane region" description="Helical" evidence="7">
    <location>
        <begin position="6"/>
        <end position="25"/>
    </location>
</feature>
<dbReference type="AlphaFoldDB" id="A0A168Q6R5"/>
<comment type="subcellular location">
    <subcellularLocation>
        <location evidence="1 7">Membrane</location>
        <topology evidence="1 7">Multi-pass membrane protein</topology>
    </subcellularLocation>
</comment>
<comment type="similarity">
    <text evidence="7">Belongs to the inorganic phosphate transporter (PiT) (TC 2.A.20) family.</text>
</comment>
<comment type="function">
    <text evidence="7">Sodium-phosphate symporter.</text>
</comment>
<gene>
    <name evidence="8" type="ORF">MUCCIDRAFT_76339</name>
</gene>
<evidence type="ECO:0000256" key="2">
    <source>
        <dbReference type="ARBA" id="ARBA00022448"/>
    </source>
</evidence>
<keyword evidence="2 7" id="KW-0813">Transport</keyword>
<dbReference type="PANTHER" id="PTHR11101">
    <property type="entry name" value="PHOSPHATE TRANSPORTER"/>
    <property type="match status" value="1"/>
</dbReference>
<keyword evidence="3 7" id="KW-0592">Phosphate transport</keyword>